<dbReference type="STRING" id="34060.B0181_02685"/>
<evidence type="ECO:0000313" key="2">
    <source>
        <dbReference type="EMBL" id="STZ10412.1"/>
    </source>
</evidence>
<dbReference type="OrthoDB" id="2817390at2"/>
<accession>A0A1T0A7K5</accession>
<name>A0A1T0A7K5_9GAMM</name>
<keyword evidence="3" id="KW-1185">Reference proteome</keyword>
<protein>
    <submittedName>
        <fullName evidence="1">Uncharacterized protein</fullName>
    </submittedName>
</protein>
<reference evidence="1 3" key="1">
    <citation type="submission" date="2017-02" db="EMBL/GenBank/DDBJ databases">
        <title>Draft genome sequence of Moraxella caviae CCUG 355 type strain.</title>
        <authorList>
            <person name="Engstrom-Jakobsson H."/>
            <person name="Salva-Serra F."/>
            <person name="Thorell K."/>
            <person name="Gonzales-Siles L."/>
            <person name="Karlsson R."/>
            <person name="Boulund F."/>
            <person name="Engstrand L."/>
            <person name="Moore E."/>
        </authorList>
    </citation>
    <scope>NUCLEOTIDE SEQUENCE [LARGE SCALE GENOMIC DNA]</scope>
    <source>
        <strain evidence="1 3">CCUG 355</strain>
    </source>
</reference>
<reference evidence="2 4" key="2">
    <citation type="submission" date="2018-06" db="EMBL/GenBank/DDBJ databases">
        <authorList>
            <consortium name="Pathogen Informatics"/>
            <person name="Doyle S."/>
        </authorList>
    </citation>
    <scope>NUCLEOTIDE SEQUENCE [LARGE SCALE GENOMIC DNA]</scope>
    <source>
        <strain evidence="2 4">NCTC10293</strain>
    </source>
</reference>
<dbReference type="EMBL" id="UGQE01000001">
    <property type="protein sequence ID" value="STZ10412.1"/>
    <property type="molecule type" value="Genomic_DNA"/>
</dbReference>
<dbReference type="Proteomes" id="UP000190435">
    <property type="component" value="Unassembled WGS sequence"/>
</dbReference>
<sequence>MTLIAQLKQDVDAFFQSRAELGLFWNERDLQTQLCIFLNRSKHYDHILTEYHVPRAAIVDDLKLEEDEYLWNDVLQLDIVVQKGDDYAVIELKHKTQSVQAGVKVNCFGETINHAISLAGHGAYNDNTYKFWCDVKRIELVKRRFDKVVGGLAIFVTNDKAYKNGRTGASAGYNMEHGKAHPRCRPTNDSYKGITTDADYQTNWQDIAITTNPASPDALYYCVVEVA</sequence>
<evidence type="ECO:0000313" key="1">
    <source>
        <dbReference type="EMBL" id="OOR91670.1"/>
    </source>
</evidence>
<dbReference type="Proteomes" id="UP000255279">
    <property type="component" value="Unassembled WGS sequence"/>
</dbReference>
<dbReference type="AlphaFoldDB" id="A0A1T0A7K5"/>
<dbReference type="EMBL" id="MUXU01000020">
    <property type="protein sequence ID" value="OOR91670.1"/>
    <property type="molecule type" value="Genomic_DNA"/>
</dbReference>
<dbReference type="RefSeq" id="WP_078275945.1">
    <property type="nucleotide sequence ID" value="NZ_MUXU01000020.1"/>
</dbReference>
<proteinExistence type="predicted"/>
<gene>
    <name evidence="1" type="ORF">B0181_02685</name>
    <name evidence="2" type="ORF">NCTC10293_00747</name>
</gene>
<evidence type="ECO:0000313" key="3">
    <source>
        <dbReference type="Proteomes" id="UP000190435"/>
    </source>
</evidence>
<evidence type="ECO:0000313" key="4">
    <source>
        <dbReference type="Proteomes" id="UP000255279"/>
    </source>
</evidence>
<organism evidence="1 3">
    <name type="scientific">Moraxella caviae</name>
    <dbReference type="NCBI Taxonomy" id="34060"/>
    <lineage>
        <taxon>Bacteria</taxon>
        <taxon>Pseudomonadati</taxon>
        <taxon>Pseudomonadota</taxon>
        <taxon>Gammaproteobacteria</taxon>
        <taxon>Moraxellales</taxon>
        <taxon>Moraxellaceae</taxon>
        <taxon>Moraxella</taxon>
    </lineage>
</organism>